<dbReference type="AlphaFoldDB" id="A0A238ZXA5"/>
<dbReference type="EMBL" id="FZOJ01000001">
    <property type="protein sequence ID" value="SNR87899.1"/>
    <property type="molecule type" value="Genomic_DNA"/>
</dbReference>
<protein>
    <submittedName>
        <fullName evidence="1">Uncharacterized protein</fullName>
    </submittedName>
</protein>
<evidence type="ECO:0000313" key="2">
    <source>
        <dbReference type="Proteomes" id="UP000198304"/>
    </source>
</evidence>
<accession>A0A238ZXA5</accession>
<name>A0A238ZXA5_9FIRM</name>
<sequence>MMGEFKSGNPYKLSLLYYSVIQGIANMKLFMKENYIAPEVQDVLAFLLK</sequence>
<dbReference type="Proteomes" id="UP000198304">
    <property type="component" value="Unassembled WGS sequence"/>
</dbReference>
<organism evidence="1 2">
    <name type="scientific">Anaerovirgula multivorans</name>
    <dbReference type="NCBI Taxonomy" id="312168"/>
    <lineage>
        <taxon>Bacteria</taxon>
        <taxon>Bacillati</taxon>
        <taxon>Bacillota</taxon>
        <taxon>Clostridia</taxon>
        <taxon>Peptostreptococcales</taxon>
        <taxon>Natronincolaceae</taxon>
        <taxon>Anaerovirgula</taxon>
    </lineage>
</organism>
<gene>
    <name evidence="1" type="ORF">SAMN05446037_1001190</name>
</gene>
<keyword evidence="2" id="KW-1185">Reference proteome</keyword>
<evidence type="ECO:0000313" key="1">
    <source>
        <dbReference type="EMBL" id="SNR87899.1"/>
    </source>
</evidence>
<reference evidence="2" key="1">
    <citation type="submission" date="2017-06" db="EMBL/GenBank/DDBJ databases">
        <authorList>
            <person name="Varghese N."/>
            <person name="Submissions S."/>
        </authorList>
    </citation>
    <scope>NUCLEOTIDE SEQUENCE [LARGE SCALE GENOMIC DNA]</scope>
    <source>
        <strain evidence="2">SCA</strain>
    </source>
</reference>
<proteinExistence type="predicted"/>